<name>A0ABQ2W8R9_9ACTN</name>
<accession>A0ABQ2W8R9</accession>
<dbReference type="EMBL" id="BMTF01000044">
    <property type="protein sequence ID" value="GGV97069.1"/>
    <property type="molecule type" value="Genomic_DNA"/>
</dbReference>
<comment type="caution">
    <text evidence="1">The sequence shown here is derived from an EMBL/GenBank/DDBJ whole genome shotgun (WGS) entry which is preliminary data.</text>
</comment>
<proteinExistence type="predicted"/>
<evidence type="ECO:0000313" key="1">
    <source>
        <dbReference type="EMBL" id="GGV97069.1"/>
    </source>
</evidence>
<keyword evidence="2" id="KW-1185">Reference proteome</keyword>
<evidence type="ECO:0000313" key="2">
    <source>
        <dbReference type="Proteomes" id="UP000660675"/>
    </source>
</evidence>
<gene>
    <name evidence="1" type="ORF">GCM10015535_67660</name>
</gene>
<organism evidence="1 2">
    <name type="scientific">Streptomyces gelaticus</name>
    <dbReference type="NCBI Taxonomy" id="285446"/>
    <lineage>
        <taxon>Bacteria</taxon>
        <taxon>Bacillati</taxon>
        <taxon>Actinomycetota</taxon>
        <taxon>Actinomycetes</taxon>
        <taxon>Kitasatosporales</taxon>
        <taxon>Streptomycetaceae</taxon>
        <taxon>Streptomyces</taxon>
    </lineage>
</organism>
<protein>
    <submittedName>
        <fullName evidence="1">Uncharacterized protein</fullName>
    </submittedName>
</protein>
<dbReference type="Proteomes" id="UP000660675">
    <property type="component" value="Unassembled WGS sequence"/>
</dbReference>
<reference evidence="2" key="1">
    <citation type="journal article" date="2019" name="Int. J. Syst. Evol. Microbiol.">
        <title>The Global Catalogue of Microorganisms (GCM) 10K type strain sequencing project: providing services to taxonomists for standard genome sequencing and annotation.</title>
        <authorList>
            <consortium name="The Broad Institute Genomics Platform"/>
            <consortium name="The Broad Institute Genome Sequencing Center for Infectious Disease"/>
            <person name="Wu L."/>
            <person name="Ma J."/>
        </authorList>
    </citation>
    <scope>NUCLEOTIDE SEQUENCE [LARGE SCALE GENOMIC DNA]</scope>
    <source>
        <strain evidence="2">JCM 4376</strain>
    </source>
</reference>
<sequence length="90" mass="9428">MAPIPAYSVPSVAVAGGSHRVHRVNLPGALPQRGNQQAATGLDGHRDRRLRGVPALGQKVQQQLVAVQVVVDPALGQQLAGVIDERDVVV</sequence>